<organism evidence="5 6">
    <name type="scientific">Bombardia bombarda</name>
    <dbReference type="NCBI Taxonomy" id="252184"/>
    <lineage>
        <taxon>Eukaryota</taxon>
        <taxon>Fungi</taxon>
        <taxon>Dikarya</taxon>
        <taxon>Ascomycota</taxon>
        <taxon>Pezizomycotina</taxon>
        <taxon>Sordariomycetes</taxon>
        <taxon>Sordariomycetidae</taxon>
        <taxon>Sordariales</taxon>
        <taxon>Lasiosphaeriaceae</taxon>
        <taxon>Bombardia</taxon>
    </lineage>
</organism>
<comment type="caution">
    <text evidence="5">The sequence shown here is derived from an EMBL/GenBank/DDBJ whole genome shotgun (WGS) entry which is preliminary data.</text>
</comment>
<feature type="region of interest" description="Disordered" evidence="3">
    <location>
        <begin position="251"/>
        <end position="271"/>
    </location>
</feature>
<keyword evidence="1" id="KW-0560">Oxidoreductase</keyword>
<dbReference type="Proteomes" id="UP001174934">
    <property type="component" value="Unassembled WGS sequence"/>
</dbReference>
<evidence type="ECO:0000256" key="2">
    <source>
        <dbReference type="ARBA" id="ARBA00038157"/>
    </source>
</evidence>
<dbReference type="EMBL" id="JAULSR010000001">
    <property type="protein sequence ID" value="KAK0635977.1"/>
    <property type="molecule type" value="Genomic_DNA"/>
</dbReference>
<dbReference type="InterPro" id="IPR023210">
    <property type="entry name" value="NADP_OxRdtase_dom"/>
</dbReference>
<dbReference type="GO" id="GO:0016491">
    <property type="term" value="F:oxidoreductase activity"/>
    <property type="evidence" value="ECO:0007669"/>
    <property type="project" value="UniProtKB-KW"/>
</dbReference>
<dbReference type="AlphaFoldDB" id="A0AA40CEY0"/>
<feature type="compositionally biased region" description="Basic and acidic residues" evidence="3">
    <location>
        <begin position="252"/>
        <end position="261"/>
    </location>
</feature>
<protein>
    <submittedName>
        <fullName evidence="5">Aryl-alcohol dehydrogenase AAD14</fullName>
    </submittedName>
</protein>
<dbReference type="Gene3D" id="3.20.20.100">
    <property type="entry name" value="NADP-dependent oxidoreductase domain"/>
    <property type="match status" value="1"/>
</dbReference>
<dbReference type="PANTHER" id="PTHR43364:SF2">
    <property type="entry name" value="ARYL-ALCOHOL DEHYDROGENASE AAD10-RELATED"/>
    <property type="match status" value="1"/>
</dbReference>
<gene>
    <name evidence="5" type="ORF">B0T17DRAFT_650875</name>
</gene>
<dbReference type="InterPro" id="IPR050523">
    <property type="entry name" value="AKR_Detox_Biosynth"/>
</dbReference>
<comment type="similarity">
    <text evidence="2">Belongs to the aldo/keto reductase family. Aldo/keto reductase 2 subfamily.</text>
</comment>
<feature type="domain" description="NADP-dependent oxidoreductase" evidence="4">
    <location>
        <begin position="34"/>
        <end position="348"/>
    </location>
</feature>
<dbReference type="Pfam" id="PF00248">
    <property type="entry name" value="Aldo_ket_red"/>
    <property type="match status" value="1"/>
</dbReference>
<reference evidence="5" key="1">
    <citation type="submission" date="2023-06" db="EMBL/GenBank/DDBJ databases">
        <title>Genome-scale phylogeny and comparative genomics of the fungal order Sordariales.</title>
        <authorList>
            <consortium name="Lawrence Berkeley National Laboratory"/>
            <person name="Hensen N."/>
            <person name="Bonometti L."/>
            <person name="Westerberg I."/>
            <person name="Brannstrom I.O."/>
            <person name="Guillou S."/>
            <person name="Cros-Aarteil S."/>
            <person name="Calhoun S."/>
            <person name="Haridas S."/>
            <person name="Kuo A."/>
            <person name="Mondo S."/>
            <person name="Pangilinan J."/>
            <person name="Riley R."/>
            <person name="LaButti K."/>
            <person name="Andreopoulos B."/>
            <person name="Lipzen A."/>
            <person name="Chen C."/>
            <person name="Yanf M."/>
            <person name="Daum C."/>
            <person name="Ng V."/>
            <person name="Clum A."/>
            <person name="Steindorff A."/>
            <person name="Ohm R."/>
            <person name="Martin F."/>
            <person name="Silar P."/>
            <person name="Natvig D."/>
            <person name="Lalanne C."/>
            <person name="Gautier V."/>
            <person name="Ament-velasquez S.L."/>
            <person name="Kruys A."/>
            <person name="Hutchinson M.I."/>
            <person name="Powell A.J."/>
            <person name="Barry K."/>
            <person name="Miller A.N."/>
            <person name="Grigoriev I.V."/>
            <person name="Debuchy R."/>
            <person name="Gladieux P."/>
            <person name="Thoren M.H."/>
            <person name="Johannesson H."/>
        </authorList>
    </citation>
    <scope>NUCLEOTIDE SEQUENCE</scope>
    <source>
        <strain evidence="5">SMH3391-2</strain>
    </source>
</reference>
<evidence type="ECO:0000259" key="4">
    <source>
        <dbReference type="Pfam" id="PF00248"/>
    </source>
</evidence>
<dbReference type="InterPro" id="IPR036812">
    <property type="entry name" value="NAD(P)_OxRdtase_dom_sf"/>
</dbReference>
<evidence type="ECO:0000313" key="5">
    <source>
        <dbReference type="EMBL" id="KAK0635977.1"/>
    </source>
</evidence>
<accession>A0AA40CEY0</accession>
<keyword evidence="6" id="KW-1185">Reference proteome</keyword>
<sequence>MSIINVPEKPPNPPTELGRLRVLSSTAGIRVSPLALGGGNIGQAWNKDWGSMTKEGAFDLLDAYFEAGGNFIDTANEYQDEESEIWIGQWMASHKIRDRLVVATKYTSNYALNSSGLSAGQTANHGGNHRRSLHMSVRDSLRKLQTDYIDILYLHWWDFMSSIEEVVDSLHLLVQQGKVLYLGVSDTPAWIVSAANTYAKLQGKTQFSVYTGRWSLMTRDFEREILPMARAFGMALAPWGVLGGGKLQSGKAVEEREKSGETLRPYGGGRRTEEEVKVAEALERVARQHGVESTTQIALAYVRRKAADYGVHNVFPVVGGRKVEQLRDNIAALSVRLTDEQVRELEGVRAFDMGFPHTFIGEDPNVTGVLPRIMRNTVYMEFPGAVRRS</sequence>
<dbReference type="SUPFAM" id="SSF51430">
    <property type="entry name" value="NAD(P)-linked oxidoreductase"/>
    <property type="match status" value="1"/>
</dbReference>
<proteinExistence type="inferred from homology"/>
<evidence type="ECO:0000256" key="3">
    <source>
        <dbReference type="SAM" id="MobiDB-lite"/>
    </source>
</evidence>
<evidence type="ECO:0000256" key="1">
    <source>
        <dbReference type="ARBA" id="ARBA00023002"/>
    </source>
</evidence>
<name>A0AA40CEY0_9PEZI</name>
<dbReference type="PANTHER" id="PTHR43364">
    <property type="entry name" value="NADH-SPECIFIC METHYLGLYOXAL REDUCTASE-RELATED"/>
    <property type="match status" value="1"/>
</dbReference>
<evidence type="ECO:0000313" key="6">
    <source>
        <dbReference type="Proteomes" id="UP001174934"/>
    </source>
</evidence>